<feature type="domain" description="T-box" evidence="6">
    <location>
        <begin position="12"/>
        <end position="155"/>
    </location>
</feature>
<dbReference type="GO" id="GO:0000981">
    <property type="term" value="F:DNA-binding transcription factor activity, RNA polymerase II-specific"/>
    <property type="evidence" value="ECO:0007669"/>
    <property type="project" value="TreeGrafter"/>
</dbReference>
<evidence type="ECO:0000256" key="4">
    <source>
        <dbReference type="ARBA" id="ARBA00023242"/>
    </source>
</evidence>
<dbReference type="GO" id="GO:0000785">
    <property type="term" value="C:chromatin"/>
    <property type="evidence" value="ECO:0007669"/>
    <property type="project" value="TreeGrafter"/>
</dbReference>
<dbReference type="PANTHER" id="PTHR11267">
    <property type="entry name" value="T-BOX PROTEIN-RELATED"/>
    <property type="match status" value="1"/>
</dbReference>
<name>A0A183GC45_HELPZ</name>
<evidence type="ECO:0000259" key="6">
    <source>
        <dbReference type="PROSITE" id="PS50252"/>
    </source>
</evidence>
<dbReference type="GO" id="GO:0045893">
    <property type="term" value="P:positive regulation of DNA-templated transcription"/>
    <property type="evidence" value="ECO:0007669"/>
    <property type="project" value="InterPro"/>
</dbReference>
<dbReference type="GO" id="GO:0000978">
    <property type="term" value="F:RNA polymerase II cis-regulatory region sequence-specific DNA binding"/>
    <property type="evidence" value="ECO:0007669"/>
    <property type="project" value="InterPro"/>
</dbReference>
<dbReference type="Pfam" id="PF00907">
    <property type="entry name" value="T-box"/>
    <property type="match status" value="2"/>
</dbReference>
<comment type="caution">
    <text evidence="5">Lacks conserved residue(s) required for the propagation of feature annotation.</text>
</comment>
<evidence type="ECO:0000313" key="8">
    <source>
        <dbReference type="Proteomes" id="UP000050761"/>
    </source>
</evidence>
<gene>
    <name evidence="7" type="ORF">HPBE_LOCUS19714</name>
</gene>
<evidence type="ECO:0000313" key="7">
    <source>
        <dbReference type="EMBL" id="VDP16344.1"/>
    </source>
</evidence>
<proteinExistence type="predicted"/>
<keyword evidence="1" id="KW-0805">Transcription regulation</keyword>
<comment type="subcellular location">
    <subcellularLocation>
        <location evidence="5">Nucleus</location>
    </subcellularLocation>
</comment>
<evidence type="ECO:0000256" key="3">
    <source>
        <dbReference type="ARBA" id="ARBA00023163"/>
    </source>
</evidence>
<dbReference type="InterPro" id="IPR036960">
    <property type="entry name" value="T-box_sf"/>
</dbReference>
<reference evidence="9" key="2">
    <citation type="submission" date="2019-09" db="UniProtKB">
        <authorList>
            <consortium name="WormBaseParasite"/>
        </authorList>
    </citation>
    <scope>IDENTIFICATION</scope>
</reference>
<evidence type="ECO:0000256" key="2">
    <source>
        <dbReference type="ARBA" id="ARBA00023125"/>
    </source>
</evidence>
<keyword evidence="3" id="KW-0804">Transcription</keyword>
<dbReference type="WBParaSite" id="HPBE_0001971501-mRNA-1">
    <property type="protein sequence ID" value="HPBE_0001971501-mRNA-1"/>
    <property type="gene ID" value="HPBE_0001971501"/>
</dbReference>
<keyword evidence="8" id="KW-1185">Reference proteome</keyword>
<dbReference type="InterPro" id="IPR001699">
    <property type="entry name" value="TF_T-box"/>
</dbReference>
<evidence type="ECO:0000256" key="1">
    <source>
        <dbReference type="ARBA" id="ARBA00023015"/>
    </source>
</evidence>
<reference evidence="7 8" key="1">
    <citation type="submission" date="2018-11" db="EMBL/GenBank/DDBJ databases">
        <authorList>
            <consortium name="Pathogen Informatics"/>
        </authorList>
    </citation>
    <scope>NUCLEOTIDE SEQUENCE [LARGE SCALE GENOMIC DNA]</scope>
</reference>
<dbReference type="SMART" id="SM00425">
    <property type="entry name" value="TBOX"/>
    <property type="match status" value="1"/>
</dbReference>
<keyword evidence="4 5" id="KW-0539">Nucleus</keyword>
<evidence type="ECO:0000256" key="5">
    <source>
        <dbReference type="PROSITE-ProRule" id="PRU00201"/>
    </source>
</evidence>
<dbReference type="CDD" id="cd00182">
    <property type="entry name" value="T-box"/>
    <property type="match status" value="1"/>
</dbReference>
<organism evidence="8 9">
    <name type="scientific">Heligmosomoides polygyrus</name>
    <name type="common">Parasitic roundworm</name>
    <dbReference type="NCBI Taxonomy" id="6339"/>
    <lineage>
        <taxon>Eukaryota</taxon>
        <taxon>Metazoa</taxon>
        <taxon>Ecdysozoa</taxon>
        <taxon>Nematoda</taxon>
        <taxon>Chromadorea</taxon>
        <taxon>Rhabditida</taxon>
        <taxon>Rhabditina</taxon>
        <taxon>Rhabditomorpha</taxon>
        <taxon>Strongyloidea</taxon>
        <taxon>Heligmosomidae</taxon>
        <taxon>Heligmosomoides</taxon>
    </lineage>
</organism>
<dbReference type="OrthoDB" id="6119313at2759"/>
<keyword evidence="2 5" id="KW-0238">DNA-binding</keyword>
<dbReference type="SUPFAM" id="SSF49417">
    <property type="entry name" value="p53-like transcription factors"/>
    <property type="match status" value="1"/>
</dbReference>
<dbReference type="AlphaFoldDB" id="A0A183GC45"/>
<sequence length="240" mass="26663">MSHYPSAITATLTTESLWRKFHQHTTEMIVTKSGRPPSGLNGRPTQLCDGDIFFYFRKIFPKIEYKLHGMNPDESYAIMLRIERVDDMRYKFSAGDWSTNGKGEVRTAPRSIPHHDGAVDTGRAWMSKTVAFDRVKVTNNQQDNDPFHVGLLTSLLQSAFPPGLAALPIVPAVGTRICHLSANIWTNLVKSITADATLNFATGRRAFSHATQAIVWALTVCRRPNNRLAGENAPGEIRSG</sequence>
<dbReference type="InterPro" id="IPR046360">
    <property type="entry name" value="T-box_DNA-bd"/>
</dbReference>
<accession>A0A3P8CB20</accession>
<dbReference type="EMBL" id="UZAH01031566">
    <property type="protein sequence ID" value="VDP16344.1"/>
    <property type="molecule type" value="Genomic_DNA"/>
</dbReference>
<dbReference type="Proteomes" id="UP000050761">
    <property type="component" value="Unassembled WGS sequence"/>
</dbReference>
<dbReference type="PROSITE" id="PS50252">
    <property type="entry name" value="TBOX_3"/>
    <property type="match status" value="1"/>
</dbReference>
<dbReference type="GO" id="GO:0001708">
    <property type="term" value="P:cell fate specification"/>
    <property type="evidence" value="ECO:0007669"/>
    <property type="project" value="TreeGrafter"/>
</dbReference>
<dbReference type="Gene3D" id="2.60.40.820">
    <property type="entry name" value="Transcription factor, T-box"/>
    <property type="match status" value="1"/>
</dbReference>
<dbReference type="InterPro" id="IPR008967">
    <property type="entry name" value="p53-like_TF_DNA-bd_sf"/>
</dbReference>
<protein>
    <submittedName>
        <fullName evidence="9">T-box domain-containing protein</fullName>
    </submittedName>
</protein>
<evidence type="ECO:0000313" key="9">
    <source>
        <dbReference type="WBParaSite" id="HPBE_0001971501-mRNA-1"/>
    </source>
</evidence>
<dbReference type="GO" id="GO:0005634">
    <property type="term" value="C:nucleus"/>
    <property type="evidence" value="ECO:0007669"/>
    <property type="project" value="UniProtKB-SubCell"/>
</dbReference>
<dbReference type="PANTHER" id="PTHR11267:SF170">
    <property type="entry name" value="T-BOX PROTEIN 33-RELATED"/>
    <property type="match status" value="1"/>
</dbReference>
<accession>A0A183GC45</accession>